<evidence type="ECO:0000259" key="3">
    <source>
        <dbReference type="Pfam" id="PF13581"/>
    </source>
</evidence>
<dbReference type="PANTHER" id="PTHR35526:SF3">
    <property type="entry name" value="ANTI-SIGMA-F FACTOR RSBW"/>
    <property type="match status" value="1"/>
</dbReference>
<dbReference type="InterPro" id="IPR003594">
    <property type="entry name" value="HATPase_dom"/>
</dbReference>
<evidence type="ECO:0000313" key="5">
    <source>
        <dbReference type="Proteomes" id="UP000027178"/>
    </source>
</evidence>
<keyword evidence="1" id="KW-0808">Transferase</keyword>
<sequence length="192" mass="20653">MHVITRFTAAARYACVGWVRNTVLAELASLDLAPTQCEAIRLSVSEIVTNALLHGVGGESDNEVLHVETATDQARGVLRVTVMNPYRTRTAPAALADADLDAETGRGLFLVQTMVDQVGWELQAGEDGILWCAVWFELEVDLAVGGSAQAPEQQRPLPATARDSAAHRGLVSRAASRLPSRILRRSAQNRAA</sequence>
<gene>
    <name evidence="4" type="ORF">KCH_25950</name>
</gene>
<dbReference type="GO" id="GO:0004674">
    <property type="term" value="F:protein serine/threonine kinase activity"/>
    <property type="evidence" value="ECO:0007669"/>
    <property type="project" value="UniProtKB-KW"/>
</dbReference>
<dbReference type="InterPro" id="IPR050267">
    <property type="entry name" value="Anti-sigma-factor_SerPK"/>
</dbReference>
<dbReference type="RefSeq" id="WP_051652997.1">
    <property type="nucleotide sequence ID" value="NZ_KK853997.1"/>
</dbReference>
<keyword evidence="1" id="KW-0418">Kinase</keyword>
<dbReference type="CDD" id="cd16936">
    <property type="entry name" value="HATPase_RsbW-like"/>
    <property type="match status" value="1"/>
</dbReference>
<accession>A0A066Z5W3</accession>
<evidence type="ECO:0000256" key="2">
    <source>
        <dbReference type="SAM" id="MobiDB-lite"/>
    </source>
</evidence>
<dbReference type="PATRIC" id="fig|1348663.4.peg.2507"/>
<feature type="domain" description="Histidine kinase/HSP90-like ATPase" evidence="3">
    <location>
        <begin position="12"/>
        <end position="122"/>
    </location>
</feature>
<protein>
    <recommendedName>
        <fullName evidence="3">Histidine kinase/HSP90-like ATPase domain-containing protein</fullName>
    </recommendedName>
</protein>
<evidence type="ECO:0000256" key="1">
    <source>
        <dbReference type="ARBA" id="ARBA00022527"/>
    </source>
</evidence>
<dbReference type="OrthoDB" id="3479721at2"/>
<feature type="region of interest" description="Disordered" evidence="2">
    <location>
        <begin position="149"/>
        <end position="177"/>
    </location>
</feature>
<dbReference type="InterPro" id="IPR036890">
    <property type="entry name" value="HATPase_C_sf"/>
</dbReference>
<organism evidence="4 5">
    <name type="scientific">Kitasatospora cheerisanensis KCTC 2395</name>
    <dbReference type="NCBI Taxonomy" id="1348663"/>
    <lineage>
        <taxon>Bacteria</taxon>
        <taxon>Bacillati</taxon>
        <taxon>Actinomycetota</taxon>
        <taxon>Actinomycetes</taxon>
        <taxon>Kitasatosporales</taxon>
        <taxon>Streptomycetaceae</taxon>
        <taxon>Kitasatospora</taxon>
    </lineage>
</organism>
<comment type="caution">
    <text evidence="4">The sequence shown here is derived from an EMBL/GenBank/DDBJ whole genome shotgun (WGS) entry which is preliminary data.</text>
</comment>
<reference evidence="4 5" key="1">
    <citation type="submission" date="2014-05" db="EMBL/GenBank/DDBJ databases">
        <title>Draft Genome Sequence of Kitasatospora cheerisanensis KCTC 2395.</title>
        <authorList>
            <person name="Nam D.H."/>
        </authorList>
    </citation>
    <scope>NUCLEOTIDE SEQUENCE [LARGE SCALE GENOMIC DNA]</scope>
    <source>
        <strain evidence="4 5">KCTC 2395</strain>
    </source>
</reference>
<proteinExistence type="predicted"/>
<evidence type="ECO:0000313" key="4">
    <source>
        <dbReference type="EMBL" id="KDN85686.1"/>
    </source>
</evidence>
<keyword evidence="1" id="KW-0723">Serine/threonine-protein kinase</keyword>
<dbReference type="EMBL" id="JNBY01000080">
    <property type="protein sequence ID" value="KDN85686.1"/>
    <property type="molecule type" value="Genomic_DNA"/>
</dbReference>
<dbReference type="Pfam" id="PF13581">
    <property type="entry name" value="HATPase_c_2"/>
    <property type="match status" value="1"/>
</dbReference>
<dbReference type="AlphaFoldDB" id="A0A066Z5W3"/>
<dbReference type="Gene3D" id="3.30.565.10">
    <property type="entry name" value="Histidine kinase-like ATPase, C-terminal domain"/>
    <property type="match status" value="1"/>
</dbReference>
<keyword evidence="5" id="KW-1185">Reference proteome</keyword>
<name>A0A066Z5W3_9ACTN</name>
<dbReference type="Proteomes" id="UP000027178">
    <property type="component" value="Unassembled WGS sequence"/>
</dbReference>
<dbReference type="PANTHER" id="PTHR35526">
    <property type="entry name" value="ANTI-SIGMA-F FACTOR RSBW-RELATED"/>
    <property type="match status" value="1"/>
</dbReference>
<dbReference type="HOGENOM" id="CLU_1413499_0_0_11"/>